<organism evidence="2 3">
    <name type="scientific">candidate division KD3-62 bacterium DG_56</name>
    <dbReference type="NCBI Taxonomy" id="1704032"/>
    <lineage>
        <taxon>Bacteria</taxon>
        <taxon>candidate division KD3-62</taxon>
    </lineage>
</organism>
<dbReference type="EMBL" id="LIZY01000138">
    <property type="protein sequence ID" value="KPJ61937.1"/>
    <property type="molecule type" value="Genomic_DNA"/>
</dbReference>
<keyword evidence="1" id="KW-1133">Transmembrane helix</keyword>
<accession>A0A0S7XHK6</accession>
<comment type="caution">
    <text evidence="2">The sequence shown here is derived from an EMBL/GenBank/DDBJ whole genome shotgun (WGS) entry which is preliminary data.</text>
</comment>
<name>A0A0S7XHK6_9BACT</name>
<evidence type="ECO:0000256" key="1">
    <source>
        <dbReference type="SAM" id="Phobius"/>
    </source>
</evidence>
<proteinExistence type="predicted"/>
<feature type="transmembrane region" description="Helical" evidence="1">
    <location>
        <begin position="86"/>
        <end position="104"/>
    </location>
</feature>
<reference evidence="2 3" key="1">
    <citation type="journal article" date="2015" name="Microbiome">
        <title>Genomic resolution of linkages in carbon, nitrogen, and sulfur cycling among widespread estuary sediment bacteria.</title>
        <authorList>
            <person name="Baker B.J."/>
            <person name="Lazar C.S."/>
            <person name="Teske A.P."/>
            <person name="Dick G.J."/>
        </authorList>
    </citation>
    <scope>NUCLEOTIDE SEQUENCE [LARGE SCALE GENOMIC DNA]</scope>
    <source>
        <strain evidence="2">DG_56</strain>
    </source>
</reference>
<protein>
    <submittedName>
        <fullName evidence="2">Uncharacterized protein</fullName>
    </submittedName>
</protein>
<dbReference type="Proteomes" id="UP000052020">
    <property type="component" value="Unassembled WGS sequence"/>
</dbReference>
<evidence type="ECO:0000313" key="2">
    <source>
        <dbReference type="EMBL" id="KPJ61937.1"/>
    </source>
</evidence>
<dbReference type="AlphaFoldDB" id="A0A0S7XHK6"/>
<evidence type="ECO:0000313" key="3">
    <source>
        <dbReference type="Proteomes" id="UP000052020"/>
    </source>
</evidence>
<keyword evidence="1" id="KW-0812">Transmembrane</keyword>
<sequence>MELVCPQCGATNRDDSVDFPFCTHCHELLVKCGYCAHFDAAAGVCRTAKSRGRRVSSDDGVDCPHYRSILLSTVAFTQRVIAPGKWVLAVAAILFALIAVGTMIQPQSPAATSSNSVRPVRVRAWWERSVKVGEPFEIDFTVANVDERASSGAVRLAIPAAFLDRFEVLSVEPTPSNPPDLFGVPPEESAVTPEGVAMYLLGARPDKRYWHYYYFKSVSPQGQRKIKFQLVTKRDFVEIGFPFQEGPGVELLLEKVPGGESLNPKYAYDLTGVKNSDALKGLGVHVYNYRSDEKGIFKAPEVFKVTVED</sequence>
<keyword evidence="1" id="KW-0472">Membrane</keyword>
<gene>
    <name evidence="2" type="ORF">AMK68_05525</name>
</gene>